<dbReference type="GeneID" id="107423264"/>
<evidence type="ECO:0000256" key="1">
    <source>
        <dbReference type="SAM" id="MobiDB-lite"/>
    </source>
</evidence>
<sequence>MNLSLTSSISSSSSSASSSSTGSWLSGIVLGLSNGFASAKMPSKTVSVGRAGGDFSGPVVRKNQFRESLFKYGPKPIQILGASCNCPGSSKMVTCSTTHVLFAYWIWNLQLATGNICISITCKLYVDICCCTCCRISQCIGFLELLFCLDTSPCLSSKTLL</sequence>
<gene>
    <name evidence="3" type="primary">LOC107423264</name>
</gene>
<evidence type="ECO:0000313" key="3">
    <source>
        <dbReference type="RefSeq" id="XP_060671959.1"/>
    </source>
</evidence>
<name>A0ABM4A5F3_ZIZJJ</name>
<accession>A0ABM4A5F3</accession>
<proteinExistence type="predicted"/>
<evidence type="ECO:0000313" key="2">
    <source>
        <dbReference type="Proteomes" id="UP001652623"/>
    </source>
</evidence>
<organism evidence="2 3">
    <name type="scientific">Ziziphus jujuba</name>
    <name type="common">Chinese jujube</name>
    <name type="synonym">Ziziphus sativa</name>
    <dbReference type="NCBI Taxonomy" id="326968"/>
    <lineage>
        <taxon>Eukaryota</taxon>
        <taxon>Viridiplantae</taxon>
        <taxon>Streptophyta</taxon>
        <taxon>Embryophyta</taxon>
        <taxon>Tracheophyta</taxon>
        <taxon>Spermatophyta</taxon>
        <taxon>Magnoliopsida</taxon>
        <taxon>eudicotyledons</taxon>
        <taxon>Gunneridae</taxon>
        <taxon>Pentapetalae</taxon>
        <taxon>rosids</taxon>
        <taxon>fabids</taxon>
        <taxon>Rosales</taxon>
        <taxon>Rhamnaceae</taxon>
        <taxon>Paliureae</taxon>
        <taxon>Ziziphus</taxon>
    </lineage>
</organism>
<protein>
    <submittedName>
        <fullName evidence="3">Uncharacterized protein LOC107423264 isoform X1</fullName>
    </submittedName>
</protein>
<reference evidence="3" key="1">
    <citation type="submission" date="2025-08" db="UniProtKB">
        <authorList>
            <consortium name="RefSeq"/>
        </authorList>
    </citation>
    <scope>IDENTIFICATION</scope>
    <source>
        <tissue evidence="3">Seedling</tissue>
    </source>
</reference>
<dbReference type="Proteomes" id="UP001652623">
    <property type="component" value="Chromosome 3"/>
</dbReference>
<feature type="region of interest" description="Disordered" evidence="1">
    <location>
        <begin position="1"/>
        <end position="21"/>
    </location>
</feature>
<keyword evidence="2" id="KW-1185">Reference proteome</keyword>
<dbReference type="RefSeq" id="XP_060671959.1">
    <property type="nucleotide sequence ID" value="XM_060815976.1"/>
</dbReference>